<evidence type="ECO:0008006" key="4">
    <source>
        <dbReference type="Google" id="ProtNLM"/>
    </source>
</evidence>
<proteinExistence type="predicted"/>
<organism evidence="2 3">
    <name type="scientific">Desulfitobacterium hafniense (strain Y51)</name>
    <dbReference type="NCBI Taxonomy" id="138119"/>
    <lineage>
        <taxon>Bacteria</taxon>
        <taxon>Bacillati</taxon>
        <taxon>Bacillota</taxon>
        <taxon>Clostridia</taxon>
        <taxon>Eubacteriales</taxon>
        <taxon>Desulfitobacteriaceae</taxon>
        <taxon>Desulfitobacterium</taxon>
    </lineage>
</organism>
<reference evidence="2 3" key="1">
    <citation type="journal article" date="2006" name="J. Bacteriol.">
        <title>Complete genome sequence of the dehalorespiring bacterium Desulfitobacterium hafniense Y51 and comparison with Dehalococcoides ethenogenes 195.</title>
        <authorList>
            <person name="Nonaka H."/>
            <person name="Keresztes G."/>
            <person name="Shinoda Y."/>
            <person name="Ikenaga Y."/>
            <person name="Abe M."/>
            <person name="Naito K."/>
            <person name="Inatomi K."/>
            <person name="Furukawa K."/>
            <person name="Inui M."/>
            <person name="Yukawa H."/>
        </authorList>
    </citation>
    <scope>NUCLEOTIDE SEQUENCE [LARGE SCALE GENOMIC DNA]</scope>
    <source>
        <strain evidence="2 3">Y51</strain>
    </source>
</reference>
<dbReference type="AlphaFoldDB" id="Q24Z05"/>
<dbReference type="HOGENOM" id="CLU_522477_0_0_9"/>
<dbReference type="STRING" id="138119.DSY0948"/>
<evidence type="ECO:0000313" key="2">
    <source>
        <dbReference type="EMBL" id="BAE82737.1"/>
    </source>
</evidence>
<name>Q24Z05_DESHY</name>
<dbReference type="Proteomes" id="UP000001946">
    <property type="component" value="Chromosome"/>
</dbReference>
<dbReference type="PROSITE" id="PS51257">
    <property type="entry name" value="PROKAR_LIPOPROTEIN"/>
    <property type="match status" value="1"/>
</dbReference>
<evidence type="ECO:0000313" key="3">
    <source>
        <dbReference type="Proteomes" id="UP000001946"/>
    </source>
</evidence>
<dbReference type="KEGG" id="dsy:DSY0948"/>
<keyword evidence="3" id="KW-1185">Reference proteome</keyword>
<dbReference type="EMBL" id="AP008230">
    <property type="protein sequence ID" value="BAE82737.1"/>
    <property type="molecule type" value="Genomic_DNA"/>
</dbReference>
<sequence>MYNKEIRNFGRRDMMKKVLFLLIAVAIFFCGCSSSSSQNSRDGISANPDETVSGPAVITGREVISWLDTRLNKNGYPTLEMGVHSELTHAFASASYQCDLYIPSRGMYLYFISDPEDNRLHQLIFYTNHDEISAPAEELQSYILSSLPFFFEPDRWEELSNQLAIGVSSGKGQSLAANGAFEYFHENNEAFTTFNVCATGEELIDMQALDFANGEITSQKIDWTIADFVAKLDEYAMKKEMPLLSDTRPVSVGAEDLEGLSPDICEGVYYSLGPGVRMYLFASDAGRLERVEFIALLNSVISDSLSRFGYTLTIAVNALDDARASDILDTIKIDNISREENRPAIGGRMNYFYSVTNESLGLYISRNSPMVFVSKNQEPANNIEEGSQSKIETRVEANNLVPSDSPAKPPETVKKSGNPYTEGSPRFEGWLCEKLDVRSDSTTVKPVNPKTSFKSGETLYLAGRYYGWAGEENLTLIWEWPDGTTSENERYYFVAGNQESWGCSQSCNPGPGSLTIIMDSTGQTLATFEFTITD</sequence>
<feature type="region of interest" description="Disordered" evidence="1">
    <location>
        <begin position="400"/>
        <end position="422"/>
    </location>
</feature>
<gene>
    <name evidence="2" type="ordered locus">DSY0948</name>
</gene>
<evidence type="ECO:0000256" key="1">
    <source>
        <dbReference type="SAM" id="MobiDB-lite"/>
    </source>
</evidence>
<accession>Q24Z05</accession>
<protein>
    <recommendedName>
        <fullName evidence="4">Prokaryotic membrane lipoprotein lipid attachment site profile</fullName>
    </recommendedName>
</protein>